<dbReference type="Pfam" id="PF03637">
    <property type="entry name" value="Mob1_phocein"/>
    <property type="match status" value="1"/>
</dbReference>
<dbReference type="OrthoDB" id="10262609at2759"/>
<proteinExistence type="predicted"/>
<dbReference type="InterPro" id="IPR036703">
    <property type="entry name" value="MOB_kinase_act_sf"/>
</dbReference>
<feature type="compositionally biased region" description="Polar residues" evidence="2">
    <location>
        <begin position="332"/>
        <end position="342"/>
    </location>
</feature>
<feature type="compositionally biased region" description="Basic residues" evidence="2">
    <location>
        <begin position="21"/>
        <end position="32"/>
    </location>
</feature>
<feature type="compositionally biased region" description="Basic and acidic residues" evidence="2">
    <location>
        <begin position="460"/>
        <end position="471"/>
    </location>
</feature>
<dbReference type="AlphaFoldDB" id="A0A4U7L0R3"/>
<name>A0A4U7L0R3_9BASI</name>
<comment type="caution">
    <text evidence="3">The sequence shown here is derived from an EMBL/GenBank/DDBJ whole genome shotgun (WGS) entry which is preliminary data.</text>
</comment>
<sequence length="522" mass="56658">MSITENMQSTPLPTKSPAKQLPHRPVHRIRRGQKLDEVVSLSEQRLTRFASASSGSSASQSIFAPTSSCSSSSFGGASGPSASSSHSAGGDSPFQLQEYLAMLVRRDPHNVEAITALPTEGDIESSSSATDKGKAKDELEDDGIFQNVDTDVWVYEQLRRLVLDLTTPWLTSLQQECDKHARPQTCAAMNAGDWMYLCASHGEEKQCCAIDYMVHTLDGATSLLNSARHFPSRTYVPNTSLRHFGSIARRLSRIFVHAWCYHKDVFLACEAETSLYLRFFVLVETYDLTATDNLPPKPGHGPAASGSSSTLDDSATAYQVDEAAEFSRGTSTAPLFTLNGTTAKRERSGTAAMRSSLAQSLQQTPLFQSRPPQTQQEDSSSTHVDAVGLVPPPAPSPRPTAILSRPDHEEGDDDAPAWSSLASQGVKVEERRDDAEEEEEEEDEDEEDGEEDANGEETDDRTQKIGQRTDDNDATISLRGVDLPAGLTAASNGLMEEDAQSNPIKTADSEQTHATKPSMETS</sequence>
<feature type="compositionally biased region" description="Low complexity" evidence="2">
    <location>
        <begin position="300"/>
        <end position="309"/>
    </location>
</feature>
<protein>
    <recommendedName>
        <fullName evidence="5">Mob1/phocein</fullName>
    </recommendedName>
</protein>
<dbReference type="SUPFAM" id="SSF101152">
    <property type="entry name" value="Mob1/phocein"/>
    <property type="match status" value="1"/>
</dbReference>
<dbReference type="GeneID" id="40723616"/>
<evidence type="ECO:0000256" key="2">
    <source>
        <dbReference type="SAM" id="MobiDB-lite"/>
    </source>
</evidence>
<feature type="compositionally biased region" description="Acidic residues" evidence="2">
    <location>
        <begin position="435"/>
        <end position="459"/>
    </location>
</feature>
<feature type="binding site" evidence="1">
    <location>
        <position position="257"/>
    </location>
    <ligand>
        <name>Zn(2+)</name>
        <dbReference type="ChEBI" id="CHEBI:29105"/>
    </ligand>
</feature>
<evidence type="ECO:0000256" key="1">
    <source>
        <dbReference type="PIRSR" id="PIRSR605301-1"/>
    </source>
</evidence>
<reference evidence="3 4" key="1">
    <citation type="submission" date="2019-05" db="EMBL/GenBank/DDBJ databases">
        <title>Sporisorium graminicola CBS 10092 draft sequencing and annotation.</title>
        <authorList>
            <person name="Solano-Gonzalez S."/>
            <person name="Caddick M.X."/>
            <person name="Darby A."/>
        </authorList>
    </citation>
    <scope>NUCLEOTIDE SEQUENCE [LARGE SCALE GENOMIC DNA]</scope>
    <source>
        <strain evidence="3 4">CBS 10092</strain>
    </source>
</reference>
<dbReference type="KEGG" id="sgra:EX895_000721"/>
<feature type="binding site" evidence="1">
    <location>
        <position position="262"/>
    </location>
    <ligand>
        <name>Zn(2+)</name>
        <dbReference type="ChEBI" id="CHEBI:29105"/>
    </ligand>
</feature>
<feature type="region of interest" description="Disordered" evidence="2">
    <location>
        <begin position="69"/>
        <end position="90"/>
    </location>
</feature>
<feature type="region of interest" description="Disordered" evidence="2">
    <location>
        <begin position="1"/>
        <end position="38"/>
    </location>
</feature>
<feature type="region of interest" description="Disordered" evidence="2">
    <location>
        <begin position="332"/>
        <end position="522"/>
    </location>
</feature>
<dbReference type="PANTHER" id="PTHR22599">
    <property type="entry name" value="MPS ONE BINDER KINASE ACTIVATOR-LIKE MOB"/>
    <property type="match status" value="1"/>
</dbReference>
<dbReference type="Gene3D" id="1.20.140.30">
    <property type="entry name" value="MOB kinase activator"/>
    <property type="match status" value="1"/>
</dbReference>
<dbReference type="Proteomes" id="UP000306050">
    <property type="component" value="Chromosome SGRAM_1"/>
</dbReference>
<organism evidence="3 4">
    <name type="scientific">Sporisorium graminicola</name>
    <dbReference type="NCBI Taxonomy" id="280036"/>
    <lineage>
        <taxon>Eukaryota</taxon>
        <taxon>Fungi</taxon>
        <taxon>Dikarya</taxon>
        <taxon>Basidiomycota</taxon>
        <taxon>Ustilaginomycotina</taxon>
        <taxon>Ustilaginomycetes</taxon>
        <taxon>Ustilaginales</taxon>
        <taxon>Ustilaginaceae</taxon>
        <taxon>Sporisorium</taxon>
    </lineage>
</organism>
<accession>A0A4U7L0R3</accession>
<evidence type="ECO:0000313" key="4">
    <source>
        <dbReference type="Proteomes" id="UP000306050"/>
    </source>
</evidence>
<keyword evidence="4" id="KW-1185">Reference proteome</keyword>
<feature type="region of interest" description="Disordered" evidence="2">
    <location>
        <begin position="117"/>
        <end position="137"/>
    </location>
</feature>
<feature type="binding site" evidence="1">
    <location>
        <position position="177"/>
    </location>
    <ligand>
        <name>Zn(2+)</name>
        <dbReference type="ChEBI" id="CHEBI:29105"/>
    </ligand>
</feature>
<evidence type="ECO:0000313" key="3">
    <source>
        <dbReference type="EMBL" id="TKY90723.1"/>
    </source>
</evidence>
<evidence type="ECO:0008006" key="5">
    <source>
        <dbReference type="Google" id="ProtNLM"/>
    </source>
</evidence>
<dbReference type="InterPro" id="IPR005301">
    <property type="entry name" value="MOB_kinase_act_fam"/>
</dbReference>
<feature type="compositionally biased region" description="Polar residues" evidence="2">
    <location>
        <begin position="1"/>
        <end position="13"/>
    </location>
</feature>
<feature type="binding site" evidence="1">
    <location>
        <position position="186"/>
    </location>
    <ligand>
        <name>Zn(2+)</name>
        <dbReference type="ChEBI" id="CHEBI:29105"/>
    </ligand>
</feature>
<feature type="region of interest" description="Disordered" evidence="2">
    <location>
        <begin position="291"/>
        <end position="314"/>
    </location>
</feature>
<keyword evidence="1" id="KW-0862">Zinc</keyword>
<feature type="compositionally biased region" description="Polar residues" evidence="2">
    <location>
        <begin position="356"/>
        <end position="383"/>
    </location>
</feature>
<dbReference type="RefSeq" id="XP_029742708.1">
    <property type="nucleotide sequence ID" value="XM_029881322.1"/>
</dbReference>
<gene>
    <name evidence="3" type="ORF">EX895_000721</name>
</gene>
<dbReference type="SMART" id="SM01388">
    <property type="entry name" value="Mob1_phocein"/>
    <property type="match status" value="1"/>
</dbReference>
<keyword evidence="1" id="KW-0479">Metal-binding</keyword>
<dbReference type="EMBL" id="SRRM01000002">
    <property type="protein sequence ID" value="TKY90723.1"/>
    <property type="molecule type" value="Genomic_DNA"/>
</dbReference>